<accession>A0A6I6E4H6</accession>
<evidence type="ECO:0000256" key="2">
    <source>
        <dbReference type="ARBA" id="ARBA00022777"/>
    </source>
</evidence>
<dbReference type="GO" id="GO:0006796">
    <property type="term" value="P:phosphate-containing compound metabolic process"/>
    <property type="evidence" value="ECO:0007669"/>
    <property type="project" value="UniProtKB-ARBA"/>
</dbReference>
<dbReference type="InterPro" id="IPR002139">
    <property type="entry name" value="Ribo/fructo_kinase"/>
</dbReference>
<evidence type="ECO:0000313" key="4">
    <source>
        <dbReference type="EMBL" id="QGU26701.1"/>
    </source>
</evidence>
<keyword evidence="2 4" id="KW-0418">Kinase</keyword>
<dbReference type="RefSeq" id="WP_156241103.1">
    <property type="nucleotide sequence ID" value="NZ_BAAAZL010000002.1"/>
</dbReference>
<gene>
    <name evidence="4" type="ORF">D7D94_02725</name>
</gene>
<dbReference type="SUPFAM" id="SSF53613">
    <property type="entry name" value="Ribokinase-like"/>
    <property type="match status" value="1"/>
</dbReference>
<dbReference type="EMBL" id="CP032550">
    <property type="protein sequence ID" value="QGU26701.1"/>
    <property type="molecule type" value="Genomic_DNA"/>
</dbReference>
<dbReference type="Gene3D" id="3.40.1190.20">
    <property type="match status" value="1"/>
</dbReference>
<evidence type="ECO:0000259" key="3">
    <source>
        <dbReference type="Pfam" id="PF00294"/>
    </source>
</evidence>
<dbReference type="PANTHER" id="PTHR10584">
    <property type="entry name" value="SUGAR KINASE"/>
    <property type="match status" value="1"/>
</dbReference>
<dbReference type="InterPro" id="IPR011611">
    <property type="entry name" value="PfkB_dom"/>
</dbReference>
<dbReference type="Pfam" id="PF00294">
    <property type="entry name" value="PfkB"/>
    <property type="match status" value="1"/>
</dbReference>
<dbReference type="InterPro" id="IPR029056">
    <property type="entry name" value="Ribokinase-like"/>
</dbReference>
<dbReference type="GO" id="GO:0016301">
    <property type="term" value="F:kinase activity"/>
    <property type="evidence" value="ECO:0007669"/>
    <property type="project" value="UniProtKB-KW"/>
</dbReference>
<protein>
    <submittedName>
        <fullName evidence="4">Ribokinase</fullName>
    </submittedName>
</protein>
<dbReference type="OrthoDB" id="9808601at2"/>
<dbReference type="PRINTS" id="PR00990">
    <property type="entry name" value="RIBOKINASE"/>
</dbReference>
<sequence length="307" mass="31611">MSAGAHPQAIRPSIVVVGQAGRDLVLRVDGLPDAGGSAPVAERIERLGGKGASMAIGIRQLNPDVRPTLLAVLGADAAGDVVHREAVAAGLDVAHVTRRGRTALMVDVVTADGERRLLEDAPAESLLTVDDVERASDALERAHVVVLQLQQPATALLAAARMASQARIVLDGAVSGRERDELLALADVVRADAHEAELLTGTPIRTREDASRAAGRLLDGRTTLVALSVAGEGDLVAWPGGEEFHPHGETEIVDATGAGDAFVAGLVTGVRHGESPQRTGQLAADCAAATVQRLGGHPDLEALRAGV</sequence>
<dbReference type="GO" id="GO:0005829">
    <property type="term" value="C:cytosol"/>
    <property type="evidence" value="ECO:0007669"/>
    <property type="project" value="TreeGrafter"/>
</dbReference>
<organism evidence="4 5">
    <name type="scientific">Microbacterium oryzae</name>
    <dbReference type="NCBI Taxonomy" id="743009"/>
    <lineage>
        <taxon>Bacteria</taxon>
        <taxon>Bacillati</taxon>
        <taxon>Actinomycetota</taxon>
        <taxon>Actinomycetes</taxon>
        <taxon>Micrococcales</taxon>
        <taxon>Microbacteriaceae</taxon>
        <taxon>Microbacterium</taxon>
    </lineage>
</organism>
<proteinExistence type="predicted"/>
<reference evidence="4 5" key="1">
    <citation type="submission" date="2018-09" db="EMBL/GenBank/DDBJ databases">
        <title>Whole genome sequencing of Microbacterium oryzae strain MB-10T.</title>
        <authorList>
            <person name="Das S.K."/>
        </authorList>
    </citation>
    <scope>NUCLEOTIDE SEQUENCE [LARGE SCALE GENOMIC DNA]</scope>
    <source>
        <strain evidence="4 5">MB-10</strain>
    </source>
</reference>
<keyword evidence="1" id="KW-0808">Transferase</keyword>
<evidence type="ECO:0000256" key="1">
    <source>
        <dbReference type="ARBA" id="ARBA00022679"/>
    </source>
</evidence>
<dbReference type="KEGG" id="moj:D7D94_02725"/>
<feature type="domain" description="Carbohydrate kinase PfkB" evidence="3">
    <location>
        <begin position="13"/>
        <end position="300"/>
    </location>
</feature>
<dbReference type="Proteomes" id="UP000422989">
    <property type="component" value="Chromosome"/>
</dbReference>
<name>A0A6I6E4H6_9MICO</name>
<keyword evidence="5" id="KW-1185">Reference proteome</keyword>
<dbReference type="AlphaFoldDB" id="A0A6I6E4H6"/>
<evidence type="ECO:0000313" key="5">
    <source>
        <dbReference type="Proteomes" id="UP000422989"/>
    </source>
</evidence>
<dbReference type="PANTHER" id="PTHR10584:SF157">
    <property type="entry name" value="SULFOFRUCTOSE KINASE"/>
    <property type="match status" value="1"/>
</dbReference>